<gene>
    <name evidence="1" type="ORF">Sphch_1500</name>
</gene>
<evidence type="ECO:0000313" key="2">
    <source>
        <dbReference type="Proteomes" id="UP000007150"/>
    </source>
</evidence>
<dbReference type="EMBL" id="CP002798">
    <property type="protein sequence ID" value="AEG49188.1"/>
    <property type="molecule type" value="Genomic_DNA"/>
</dbReference>
<organism evidence="1 2">
    <name type="scientific">Sphingobium chlorophenolicum L-1</name>
    <dbReference type="NCBI Taxonomy" id="690566"/>
    <lineage>
        <taxon>Bacteria</taxon>
        <taxon>Pseudomonadati</taxon>
        <taxon>Pseudomonadota</taxon>
        <taxon>Alphaproteobacteria</taxon>
        <taxon>Sphingomonadales</taxon>
        <taxon>Sphingomonadaceae</taxon>
        <taxon>Sphingobium</taxon>
    </lineage>
</organism>
<dbReference type="RefSeq" id="WP_013847448.1">
    <property type="nucleotide sequence ID" value="NC_015593.1"/>
</dbReference>
<protein>
    <submittedName>
        <fullName evidence="1">Uncharacterized protein</fullName>
    </submittedName>
</protein>
<dbReference type="HOGENOM" id="CLU_899878_0_0_5"/>
<sequence>MPLNFSDIPEVVIDYVRERFAVANAKVTRTLEAQPSMYEETLDHLLVMELTASPRVFFAAEQIGLSIESHWLGSRWMYGRWEIADIAFFITLRQRGRLEARKLALLQTKRLYSKEIDVAELEDADYRIGIGRLADRIDPQVPLSQPRWFSFDADSVYGAMRAGHEQVQRIDAYMGERDLPVYYGLYNPPVLPFRAAYPQAPDAVPHPNEIGCRVIPAPTVHAALDALPFGQHPSFQDLTLAAPLDGADERSRQGWRIETFIADEVLRCRQGSLFDQQRDPNLQALLYGRSAPIAAAISITIDFGSGSAE</sequence>
<dbReference type="Proteomes" id="UP000007150">
    <property type="component" value="Chromosome 1"/>
</dbReference>
<accession>F6EYI6</accession>
<reference evidence="1 2" key="1">
    <citation type="submission" date="2011-05" db="EMBL/GenBank/DDBJ databases">
        <title>Complete sequence of chromosome 1 of Sphingobium chlorophenolicum L-1.</title>
        <authorList>
            <consortium name="US DOE Joint Genome Institute"/>
            <person name="Lucas S."/>
            <person name="Han J."/>
            <person name="Lapidus A."/>
            <person name="Cheng J.-F."/>
            <person name="Goodwin L."/>
            <person name="Pitluck S."/>
            <person name="Peters L."/>
            <person name="Daligault H."/>
            <person name="Han C."/>
            <person name="Tapia R."/>
            <person name="Land M."/>
            <person name="Hauser L."/>
            <person name="Kyrpides N."/>
            <person name="Ivanova N."/>
            <person name="Pagani I."/>
            <person name="Turner P."/>
            <person name="Copley S."/>
            <person name="Woyke T."/>
        </authorList>
    </citation>
    <scope>NUCLEOTIDE SEQUENCE [LARGE SCALE GENOMIC DNA]</scope>
    <source>
        <strain evidence="1 2">L-1</strain>
    </source>
</reference>
<proteinExistence type="predicted"/>
<dbReference type="STRING" id="690566.Sphch_1500"/>
<keyword evidence="2" id="KW-1185">Reference proteome</keyword>
<dbReference type="AlphaFoldDB" id="F6EYI6"/>
<name>F6EYI6_SPHCR</name>
<evidence type="ECO:0000313" key="1">
    <source>
        <dbReference type="EMBL" id="AEG49188.1"/>
    </source>
</evidence>
<dbReference type="KEGG" id="sch:Sphch_1500"/>